<comment type="caution">
    <text evidence="1">The sequence shown here is derived from an EMBL/GenBank/DDBJ whole genome shotgun (WGS) entry which is preliminary data.</text>
</comment>
<protein>
    <submittedName>
        <fullName evidence="1">Uncharacterized protein</fullName>
    </submittedName>
</protein>
<proteinExistence type="predicted"/>
<evidence type="ECO:0000313" key="1">
    <source>
        <dbReference type="EMBL" id="KAJ3549446.1"/>
    </source>
</evidence>
<accession>A0ACC1SZH5</accession>
<dbReference type="Proteomes" id="UP001148662">
    <property type="component" value="Unassembled WGS sequence"/>
</dbReference>
<sequence>MEPSTSHIRPNSRAPVHYCGFYVLLNSSAPVFVDMPVVHAQTSSLQVASTAGDRRHNIPSDIVPSNVLRARFVDVDESHNEAQALGNEYLDSPLSLTQSQTAPLGASAPSTLNAAVAETSMINEMLSRSPPSSGEVVCQPENSSCGTILSTESKFKLQPRIPTNDLVPVSEITVPEPKQTISSDMVSRRKMRRIRDTGIIVYWFHSASDYKILQPPPLNDDFGLAVGDIFIHKFASQSYQVWRCQAVRSIPLWESLEVGTQDKLPGQKYARAFVITDGGQPSWVLPDTVERFYKYLNARIFALKLVCENAAVLALKSTPLKQRI</sequence>
<organism evidence="1 2">
    <name type="scientific">Phlebia brevispora</name>
    <dbReference type="NCBI Taxonomy" id="194682"/>
    <lineage>
        <taxon>Eukaryota</taxon>
        <taxon>Fungi</taxon>
        <taxon>Dikarya</taxon>
        <taxon>Basidiomycota</taxon>
        <taxon>Agaricomycotina</taxon>
        <taxon>Agaricomycetes</taxon>
        <taxon>Polyporales</taxon>
        <taxon>Meruliaceae</taxon>
        <taxon>Phlebia</taxon>
    </lineage>
</organism>
<reference evidence="1" key="1">
    <citation type="submission" date="2022-07" db="EMBL/GenBank/DDBJ databases">
        <title>Genome Sequence of Phlebia brevispora.</title>
        <authorList>
            <person name="Buettner E."/>
        </authorList>
    </citation>
    <scope>NUCLEOTIDE SEQUENCE</scope>
    <source>
        <strain evidence="1">MPL23</strain>
    </source>
</reference>
<keyword evidence="2" id="KW-1185">Reference proteome</keyword>
<gene>
    <name evidence="1" type="ORF">NM688_g5174</name>
</gene>
<name>A0ACC1SZH5_9APHY</name>
<dbReference type="EMBL" id="JANHOG010000931">
    <property type="protein sequence ID" value="KAJ3549446.1"/>
    <property type="molecule type" value="Genomic_DNA"/>
</dbReference>
<evidence type="ECO:0000313" key="2">
    <source>
        <dbReference type="Proteomes" id="UP001148662"/>
    </source>
</evidence>